<proteinExistence type="predicted"/>
<dbReference type="GeneID" id="127143844"/>
<keyword evidence="1" id="KW-1185">Reference proteome</keyword>
<protein>
    <submittedName>
        <fullName evidence="2">Uncharacterized protein LOC127143844</fullName>
    </submittedName>
</protein>
<gene>
    <name evidence="2" type="primary">LOC127143844</name>
</gene>
<accession>A0ABM3KB90</accession>
<dbReference type="RefSeq" id="XP_050935044.1">
    <property type="nucleotide sequence ID" value="XM_051079087.1"/>
</dbReference>
<organism evidence="1 2">
    <name type="scientific">Cucumis melo</name>
    <name type="common">Muskmelon</name>
    <dbReference type="NCBI Taxonomy" id="3656"/>
    <lineage>
        <taxon>Eukaryota</taxon>
        <taxon>Viridiplantae</taxon>
        <taxon>Streptophyta</taxon>
        <taxon>Embryophyta</taxon>
        <taxon>Tracheophyta</taxon>
        <taxon>Spermatophyta</taxon>
        <taxon>Magnoliopsida</taxon>
        <taxon>eudicotyledons</taxon>
        <taxon>Gunneridae</taxon>
        <taxon>Pentapetalae</taxon>
        <taxon>rosids</taxon>
        <taxon>fabids</taxon>
        <taxon>Cucurbitales</taxon>
        <taxon>Cucurbitaceae</taxon>
        <taxon>Benincaseae</taxon>
        <taxon>Cucumis</taxon>
    </lineage>
</organism>
<reference evidence="2" key="1">
    <citation type="submission" date="2025-08" db="UniProtKB">
        <authorList>
            <consortium name="RefSeq"/>
        </authorList>
    </citation>
    <scope>IDENTIFICATION</scope>
    <source>
        <tissue evidence="2">Stem</tissue>
    </source>
</reference>
<evidence type="ECO:0000313" key="1">
    <source>
        <dbReference type="Proteomes" id="UP001652600"/>
    </source>
</evidence>
<name>A0ABM3KB90_CUCME</name>
<evidence type="ECO:0000313" key="2">
    <source>
        <dbReference type="RefSeq" id="XP_050935044.1"/>
    </source>
</evidence>
<sequence length="156" mass="17683">MGGEKNRPEPMTRFDPIRFGLDRLKFFFACICDFISSPLRRLFFTSSSANSVGIFSSSASASASTLHLHLFATPSYSSSDYSLLKLSCSLQDLQILRVLKHSDGSTSLRTTEPDPSGMFSRMAIQFKRLLIYPTVYPIQHYFWIYAPQLFGSYITH</sequence>
<dbReference type="Proteomes" id="UP001652600">
    <property type="component" value="Chromosome 11"/>
</dbReference>